<comment type="similarity">
    <text evidence="1 4">Belongs to the glycosyl hydrolase 30 family.</text>
</comment>
<dbReference type="PANTHER" id="PTHR11069">
    <property type="entry name" value="GLUCOSYLCERAMIDASE"/>
    <property type="match status" value="1"/>
</dbReference>
<dbReference type="GO" id="GO:0004348">
    <property type="term" value="F:glucosylceramidase activity"/>
    <property type="evidence" value="ECO:0007669"/>
    <property type="project" value="InterPro"/>
</dbReference>
<feature type="signal peptide" evidence="5">
    <location>
        <begin position="1"/>
        <end position="16"/>
    </location>
</feature>
<dbReference type="PANTHER" id="PTHR11069:SF23">
    <property type="entry name" value="LYSOSOMAL ACID GLUCOSYLCERAMIDASE"/>
    <property type="match status" value="1"/>
</dbReference>
<evidence type="ECO:0000256" key="4">
    <source>
        <dbReference type="RuleBase" id="RU361188"/>
    </source>
</evidence>
<gene>
    <name evidence="7" type="ORF">FB45DRAFT_213414</name>
</gene>
<evidence type="ECO:0000313" key="7">
    <source>
        <dbReference type="EMBL" id="KAJ7648111.1"/>
    </source>
</evidence>
<dbReference type="Proteomes" id="UP001221142">
    <property type="component" value="Unassembled WGS sequence"/>
</dbReference>
<dbReference type="InterPro" id="IPR001139">
    <property type="entry name" value="Glyco_hydro_30"/>
</dbReference>
<keyword evidence="2 5" id="KW-0732">Signal</keyword>
<dbReference type="EMBL" id="JARKIF010000002">
    <property type="protein sequence ID" value="KAJ7648111.1"/>
    <property type="molecule type" value="Genomic_DNA"/>
</dbReference>
<evidence type="ECO:0000256" key="1">
    <source>
        <dbReference type="ARBA" id="ARBA00005382"/>
    </source>
</evidence>
<dbReference type="SUPFAM" id="SSF51445">
    <property type="entry name" value="(Trans)glycosidases"/>
    <property type="match status" value="1"/>
</dbReference>
<keyword evidence="3 4" id="KW-0378">Hydrolase</keyword>
<dbReference type="AlphaFoldDB" id="A0AAD7FZV9"/>
<feature type="chain" id="PRO_5041930751" evidence="5">
    <location>
        <begin position="17"/>
        <end position="508"/>
    </location>
</feature>
<accession>A0AAD7FZV9</accession>
<dbReference type="InterPro" id="IPR017853">
    <property type="entry name" value="GH"/>
</dbReference>
<evidence type="ECO:0000256" key="2">
    <source>
        <dbReference type="ARBA" id="ARBA00022729"/>
    </source>
</evidence>
<dbReference type="Gene3D" id="2.60.40.1180">
    <property type="entry name" value="Golgi alpha-mannosidase II"/>
    <property type="match status" value="1"/>
</dbReference>
<dbReference type="Gene3D" id="3.20.20.80">
    <property type="entry name" value="Glycosidases"/>
    <property type="match status" value="1"/>
</dbReference>
<comment type="caution">
    <text evidence="7">The sequence shown here is derived from an EMBL/GenBank/DDBJ whole genome shotgun (WGS) entry which is preliminary data.</text>
</comment>
<evidence type="ECO:0000256" key="3">
    <source>
        <dbReference type="ARBA" id="ARBA00022801"/>
    </source>
</evidence>
<name>A0AAD7FZV9_9AGAR</name>
<dbReference type="InterPro" id="IPR013780">
    <property type="entry name" value="Glyco_hydro_b"/>
</dbReference>
<evidence type="ECO:0000256" key="5">
    <source>
        <dbReference type="SAM" id="SignalP"/>
    </source>
</evidence>
<protein>
    <submittedName>
        <fullName evidence="7">Glycoside hydrolase</fullName>
    </submittedName>
</protein>
<dbReference type="GO" id="GO:0016020">
    <property type="term" value="C:membrane"/>
    <property type="evidence" value="ECO:0007669"/>
    <property type="project" value="GOC"/>
</dbReference>
<evidence type="ECO:0000259" key="6">
    <source>
        <dbReference type="Pfam" id="PF02055"/>
    </source>
</evidence>
<reference evidence="7" key="1">
    <citation type="submission" date="2023-03" db="EMBL/GenBank/DDBJ databases">
        <title>Massive genome expansion in bonnet fungi (Mycena s.s.) driven by repeated elements and novel gene families across ecological guilds.</title>
        <authorList>
            <consortium name="Lawrence Berkeley National Laboratory"/>
            <person name="Harder C.B."/>
            <person name="Miyauchi S."/>
            <person name="Viragh M."/>
            <person name="Kuo A."/>
            <person name="Thoen E."/>
            <person name="Andreopoulos B."/>
            <person name="Lu D."/>
            <person name="Skrede I."/>
            <person name="Drula E."/>
            <person name="Henrissat B."/>
            <person name="Morin E."/>
            <person name="Kohler A."/>
            <person name="Barry K."/>
            <person name="LaButti K."/>
            <person name="Morin E."/>
            <person name="Salamov A."/>
            <person name="Lipzen A."/>
            <person name="Mereny Z."/>
            <person name="Hegedus B."/>
            <person name="Baldrian P."/>
            <person name="Stursova M."/>
            <person name="Weitz H."/>
            <person name="Taylor A."/>
            <person name="Grigoriev I.V."/>
            <person name="Nagy L.G."/>
            <person name="Martin F."/>
            <person name="Kauserud H."/>
        </authorList>
    </citation>
    <scope>NUCLEOTIDE SEQUENCE</scope>
    <source>
        <strain evidence="7">9284</strain>
    </source>
</reference>
<dbReference type="InterPro" id="IPR033453">
    <property type="entry name" value="Glyco_hydro_30_TIM-barrel"/>
</dbReference>
<keyword evidence="4" id="KW-0326">Glycosidase</keyword>
<evidence type="ECO:0000313" key="8">
    <source>
        <dbReference type="Proteomes" id="UP001221142"/>
    </source>
</evidence>
<sequence length="508" mass="55061">MRTSLFLLATLAASQQIQDIWQTTWDRQNLLASLSPSAPITFATPGPVQSADIVVTEATVYQTINGFGGSLTDSSARTLNNLKATNQDNYQSVLNRLFSMADGDNAAGLGYLRVPIGASDFSSQVYSFADVSGDTSFRQFNINNAPSYLFSVLMDILSINPSLKVHIVPWSPPGWMKTTGTMNGGTIQPGLISAYPTYLLNAVQGFTNLGIPIYAISVQNEPENSNPTYPTCTMTPDTEGQIGAELRTLLDSNGFSDVKLVGYEHNWNDAGKYPVTLMQDDGDAYDGVAFHCYSGSVSKQSVFHNAYPDKNIYFTECSGTIGSDFWSDIKWYMDNLWIGSLERFAGVGLMFNLALDSSGLPKLPGTNSCGNGCRPIVTVNDDGSFQYNQEFYALAQASKAIIPKDPGGPWGQRIGVSVKGSLAWALRVGAYSTGRLSSSDGTRYSLVVMNWDDSSSSTFNPVPVTATIEFRGMQATYTFPVGVTTLWWFGDSNAQGRGHKSNSTGRHT</sequence>
<organism evidence="7 8">
    <name type="scientific">Roridomyces roridus</name>
    <dbReference type="NCBI Taxonomy" id="1738132"/>
    <lineage>
        <taxon>Eukaryota</taxon>
        <taxon>Fungi</taxon>
        <taxon>Dikarya</taxon>
        <taxon>Basidiomycota</taxon>
        <taxon>Agaricomycotina</taxon>
        <taxon>Agaricomycetes</taxon>
        <taxon>Agaricomycetidae</taxon>
        <taxon>Agaricales</taxon>
        <taxon>Marasmiineae</taxon>
        <taxon>Mycenaceae</taxon>
        <taxon>Roridomyces</taxon>
    </lineage>
</organism>
<keyword evidence="8" id="KW-1185">Reference proteome</keyword>
<dbReference type="GO" id="GO:0006680">
    <property type="term" value="P:glucosylceramide catabolic process"/>
    <property type="evidence" value="ECO:0007669"/>
    <property type="project" value="TreeGrafter"/>
</dbReference>
<proteinExistence type="inferred from homology"/>
<dbReference type="Pfam" id="PF02055">
    <property type="entry name" value="Glyco_hydro_30"/>
    <property type="match status" value="1"/>
</dbReference>
<feature type="domain" description="Glycosyl hydrolase family 30 TIM-barrel" evidence="6">
    <location>
        <begin position="64"/>
        <end position="327"/>
    </location>
</feature>